<evidence type="ECO:0000313" key="13">
    <source>
        <dbReference type="EMBL" id="GLR64062.1"/>
    </source>
</evidence>
<evidence type="ECO:0000256" key="7">
    <source>
        <dbReference type="HAMAP-Rule" id="MF_00957"/>
    </source>
</evidence>
<dbReference type="EMBL" id="BSOR01000026">
    <property type="protein sequence ID" value="GLR64062.1"/>
    <property type="molecule type" value="Genomic_DNA"/>
</dbReference>
<evidence type="ECO:0000313" key="14">
    <source>
        <dbReference type="Proteomes" id="UP001156682"/>
    </source>
</evidence>
<evidence type="ECO:0000259" key="11">
    <source>
        <dbReference type="Pfam" id="PF12626"/>
    </source>
</evidence>
<organism evidence="13 14">
    <name type="scientific">Marinospirillum insulare</name>
    <dbReference type="NCBI Taxonomy" id="217169"/>
    <lineage>
        <taxon>Bacteria</taxon>
        <taxon>Pseudomonadati</taxon>
        <taxon>Pseudomonadota</taxon>
        <taxon>Gammaproteobacteria</taxon>
        <taxon>Oceanospirillales</taxon>
        <taxon>Oceanospirillaceae</taxon>
        <taxon>Marinospirillum</taxon>
    </lineage>
</organism>
<protein>
    <recommendedName>
        <fullName evidence="7">Poly(A) polymerase I</fullName>
        <shortName evidence="7">PAP I</shortName>
        <ecNumber evidence="7">2.7.7.19</ecNumber>
    </recommendedName>
</protein>
<dbReference type="InterPro" id="IPR010206">
    <property type="entry name" value="PolA_pol_I"/>
</dbReference>
<evidence type="ECO:0000256" key="1">
    <source>
        <dbReference type="ARBA" id="ARBA00022664"/>
    </source>
</evidence>
<accession>A0ABQ5ZYG6</accession>
<evidence type="ECO:0000256" key="2">
    <source>
        <dbReference type="ARBA" id="ARBA00022679"/>
    </source>
</evidence>
<dbReference type="InterPro" id="IPR043519">
    <property type="entry name" value="NT_sf"/>
</dbReference>
<dbReference type="Gene3D" id="3.30.460.10">
    <property type="entry name" value="Beta Polymerase, domain 2"/>
    <property type="match status" value="1"/>
</dbReference>
<dbReference type="InterPro" id="IPR052191">
    <property type="entry name" value="tRNA_ntf/polyA_polymerase_I"/>
</dbReference>
<name>A0ABQ5ZYG6_9GAMM</name>
<dbReference type="EC" id="2.7.7.19" evidence="7"/>
<dbReference type="InterPro" id="IPR025866">
    <property type="entry name" value="PolyA_pol_arg_C_dom"/>
</dbReference>
<keyword evidence="6 7" id="KW-0804">Transcription</keyword>
<feature type="compositionally biased region" description="Basic residues" evidence="9">
    <location>
        <begin position="437"/>
        <end position="454"/>
    </location>
</feature>
<keyword evidence="5 7" id="KW-0694">RNA-binding</keyword>
<comment type="catalytic activity">
    <reaction evidence="7">
        <text>RNA(n) + ATP = RNA(n)-3'-adenine ribonucleotide + diphosphate</text>
        <dbReference type="Rhea" id="RHEA:11332"/>
        <dbReference type="Rhea" id="RHEA-COMP:14527"/>
        <dbReference type="Rhea" id="RHEA-COMP:17347"/>
        <dbReference type="ChEBI" id="CHEBI:30616"/>
        <dbReference type="ChEBI" id="CHEBI:33019"/>
        <dbReference type="ChEBI" id="CHEBI:140395"/>
        <dbReference type="ChEBI" id="CHEBI:173115"/>
        <dbReference type="EC" id="2.7.7.19"/>
    </reaction>
</comment>
<evidence type="ECO:0000256" key="3">
    <source>
        <dbReference type="ARBA" id="ARBA00022741"/>
    </source>
</evidence>
<evidence type="ECO:0000259" key="10">
    <source>
        <dbReference type="Pfam" id="PF01743"/>
    </source>
</evidence>
<feature type="region of interest" description="Disordered" evidence="9">
    <location>
        <begin position="421"/>
        <end position="454"/>
    </location>
</feature>
<keyword evidence="3 7" id="KW-0547">Nucleotide-binding</keyword>
<feature type="active site" evidence="7">
    <location>
        <position position="155"/>
    </location>
</feature>
<keyword evidence="2 7" id="KW-0808">Transferase</keyword>
<evidence type="ECO:0000259" key="12">
    <source>
        <dbReference type="Pfam" id="PF12627"/>
    </source>
</evidence>
<dbReference type="Proteomes" id="UP001156682">
    <property type="component" value="Unassembled WGS sequence"/>
</dbReference>
<keyword evidence="14" id="KW-1185">Reference proteome</keyword>
<comment type="function">
    <text evidence="7">Adds poly(A) tail to the 3' end of many RNAs, which usually targets these RNAs for decay. Plays a significant role in the global control of gene expression, through influencing the rate of transcript degradation, and in the general RNA quality control.</text>
</comment>
<evidence type="ECO:0000256" key="9">
    <source>
        <dbReference type="SAM" id="MobiDB-lite"/>
    </source>
</evidence>
<reference evidence="14" key="1">
    <citation type="journal article" date="2019" name="Int. J. Syst. Evol. Microbiol.">
        <title>The Global Catalogue of Microorganisms (GCM) 10K type strain sequencing project: providing services to taxonomists for standard genome sequencing and annotation.</title>
        <authorList>
            <consortium name="The Broad Institute Genomics Platform"/>
            <consortium name="The Broad Institute Genome Sequencing Center for Infectious Disease"/>
            <person name="Wu L."/>
            <person name="Ma J."/>
        </authorList>
    </citation>
    <scope>NUCLEOTIDE SEQUENCE [LARGE SCALE GENOMIC DNA]</scope>
    <source>
        <strain evidence="14">NBRC 100033</strain>
    </source>
</reference>
<dbReference type="Gene3D" id="1.10.3090.10">
    <property type="entry name" value="cca-adding enzyme, domain 2"/>
    <property type="match status" value="1"/>
</dbReference>
<dbReference type="SUPFAM" id="SSF81891">
    <property type="entry name" value="Poly A polymerase C-terminal region-like"/>
    <property type="match status" value="1"/>
</dbReference>
<feature type="active site" evidence="7">
    <location>
        <position position="77"/>
    </location>
</feature>
<dbReference type="PANTHER" id="PTHR43051">
    <property type="entry name" value="POLYNUCLEOTIDE ADENYLYLTRANSFERASE FAMILY PROTEIN"/>
    <property type="match status" value="1"/>
</dbReference>
<feature type="region of interest" description="Disordered" evidence="9">
    <location>
        <begin position="12"/>
        <end position="32"/>
    </location>
</feature>
<feature type="domain" description="Poly A polymerase head" evidence="10">
    <location>
        <begin position="57"/>
        <end position="186"/>
    </location>
</feature>
<feature type="active site" evidence="7">
    <location>
        <position position="75"/>
    </location>
</feature>
<gene>
    <name evidence="7 13" type="primary">pcnB</name>
    <name evidence="13" type="ORF">GCM10007878_15000</name>
</gene>
<feature type="domain" description="tRNA nucleotidyltransferase/poly(A) polymerase RNA and SrmB- binding" evidence="12">
    <location>
        <begin position="213"/>
        <end position="275"/>
    </location>
</feature>
<evidence type="ECO:0000256" key="5">
    <source>
        <dbReference type="ARBA" id="ARBA00022884"/>
    </source>
</evidence>
<dbReference type="CDD" id="cd05398">
    <property type="entry name" value="NT_ClassII-CCAase"/>
    <property type="match status" value="1"/>
</dbReference>
<keyword evidence="4 7" id="KW-0067">ATP-binding</keyword>
<dbReference type="InterPro" id="IPR002646">
    <property type="entry name" value="PolA_pol_head_dom"/>
</dbReference>
<dbReference type="HAMAP" id="MF_00957">
    <property type="entry name" value="PolyA_pol"/>
    <property type="match status" value="1"/>
</dbReference>
<comment type="similarity">
    <text evidence="7 8">Belongs to the tRNA nucleotidyltransferase/poly(A) polymerase family.</text>
</comment>
<proteinExistence type="inferred from homology"/>
<dbReference type="Pfam" id="PF12626">
    <property type="entry name" value="PolyA_pol_arg_C"/>
    <property type="match status" value="1"/>
</dbReference>
<dbReference type="PANTHER" id="PTHR43051:SF1">
    <property type="entry name" value="POLYNUCLEOTIDE ADENYLYLTRANSFERASE FAMILY PROTEIN"/>
    <property type="match status" value="1"/>
</dbReference>
<sequence length="454" mass="52201">MIKGISSYIKSRMNKPNLSSKPQFKKLPRSEHPISRSEIHEGAIKVLYRLHKGGYQAYLVGGSIRDRLLGKNPKDFDVATDATPEQVTELFRNSRMIGRRFRIVHVRFGREIIEVTTFRGKTEEATDKRIKQTDEGMLLRDNVWGSIEEDALRRDFTVNALYYSIKDFSIHDYTGGLEDLKNRRLRLIGDPVTRYREDPVRMLRAIRFAAKLNFTLEAATEAPIREQANLLLQVAPARMFDEVLKLLLAGQALTTLHLLIDYGLFAFLFPSTHEALKTDPLALKILEQAMKNTDQRIYEGRPVTPAFLYAVLLWPGLKQIFNDLQNNGVPAFPAMQQAGNRLLQRQNQHITIPKRFAFPMREIWDLQLKLPLRHGKRAWALIQMPRFRAAYDFLLLREIAGEPTEGAAAWWTAFQEADESEQHKLTASLGPASTKKSGSKRRKPRRRKPTTTNR</sequence>
<dbReference type="NCBIfam" id="TIGR01942">
    <property type="entry name" value="pcnB"/>
    <property type="match status" value="1"/>
</dbReference>
<comment type="caution">
    <text evidence="13">The sequence shown here is derived from an EMBL/GenBank/DDBJ whole genome shotgun (WGS) entry which is preliminary data.</text>
</comment>
<feature type="domain" description="Polymerase A arginine-rich C-terminal" evidence="11">
    <location>
        <begin position="328"/>
        <end position="447"/>
    </location>
</feature>
<dbReference type="Pfam" id="PF01743">
    <property type="entry name" value="PolyA_pol"/>
    <property type="match status" value="1"/>
</dbReference>
<evidence type="ECO:0000256" key="4">
    <source>
        <dbReference type="ARBA" id="ARBA00022840"/>
    </source>
</evidence>
<evidence type="ECO:0000256" key="6">
    <source>
        <dbReference type="ARBA" id="ARBA00023163"/>
    </source>
</evidence>
<keyword evidence="1 7" id="KW-0507">mRNA processing</keyword>
<dbReference type="SUPFAM" id="SSF81301">
    <property type="entry name" value="Nucleotidyltransferase"/>
    <property type="match status" value="1"/>
</dbReference>
<dbReference type="Pfam" id="PF12627">
    <property type="entry name" value="PolyA_pol_RNAbd"/>
    <property type="match status" value="1"/>
</dbReference>
<evidence type="ECO:0000256" key="8">
    <source>
        <dbReference type="RuleBase" id="RU003953"/>
    </source>
</evidence>
<dbReference type="RefSeq" id="WP_027850751.1">
    <property type="nucleotide sequence ID" value="NZ_BSOR01000026.1"/>
</dbReference>
<dbReference type="InterPro" id="IPR032828">
    <property type="entry name" value="PolyA_RNA-bd"/>
</dbReference>